<evidence type="ECO:0000313" key="2">
    <source>
        <dbReference type="EMBL" id="MCH98729.1"/>
    </source>
</evidence>
<dbReference type="EMBL" id="LXQA010038406">
    <property type="protein sequence ID" value="MCH98729.1"/>
    <property type="molecule type" value="Genomic_DNA"/>
</dbReference>
<reference evidence="2 3" key="1">
    <citation type="journal article" date="2018" name="Front. Plant Sci.">
        <title>Red Clover (Trifolium pratense) and Zigzag Clover (T. medium) - A Picture of Genomic Similarities and Differences.</title>
        <authorList>
            <person name="Dluhosova J."/>
            <person name="Istvanek J."/>
            <person name="Nedelnik J."/>
            <person name="Repkova J."/>
        </authorList>
    </citation>
    <scope>NUCLEOTIDE SEQUENCE [LARGE SCALE GENOMIC DNA]</scope>
    <source>
        <strain evidence="3">cv. 10/8</strain>
        <tissue evidence="2">Leaf</tissue>
    </source>
</reference>
<evidence type="ECO:0000259" key="1">
    <source>
        <dbReference type="Pfam" id="PF07727"/>
    </source>
</evidence>
<accession>A0A392NHN2</accession>
<dbReference type="Proteomes" id="UP000265520">
    <property type="component" value="Unassembled WGS sequence"/>
</dbReference>
<sequence length="153" mass="18268">MIYRTKLNELGLVDKYKERLVARGCDQRYGIDYTEIFASVRRLDTVRMIIVIAAHRGWVLYQLDVKYAFLYGRLNEDVYVEQPKGYEKKGYEHMVYKLHKALYALKQAPRASFSRIESYFIKEDDLIYTDNDDDGLTKEFRMSMKKEFDMTDL</sequence>
<proteinExistence type="predicted"/>
<organism evidence="2 3">
    <name type="scientific">Trifolium medium</name>
    <dbReference type="NCBI Taxonomy" id="97028"/>
    <lineage>
        <taxon>Eukaryota</taxon>
        <taxon>Viridiplantae</taxon>
        <taxon>Streptophyta</taxon>
        <taxon>Embryophyta</taxon>
        <taxon>Tracheophyta</taxon>
        <taxon>Spermatophyta</taxon>
        <taxon>Magnoliopsida</taxon>
        <taxon>eudicotyledons</taxon>
        <taxon>Gunneridae</taxon>
        <taxon>Pentapetalae</taxon>
        <taxon>rosids</taxon>
        <taxon>fabids</taxon>
        <taxon>Fabales</taxon>
        <taxon>Fabaceae</taxon>
        <taxon>Papilionoideae</taxon>
        <taxon>50 kb inversion clade</taxon>
        <taxon>NPAAA clade</taxon>
        <taxon>Hologalegina</taxon>
        <taxon>IRL clade</taxon>
        <taxon>Trifolieae</taxon>
        <taxon>Trifolium</taxon>
    </lineage>
</organism>
<name>A0A392NHN2_9FABA</name>
<feature type="domain" description="Reverse transcriptase Ty1/copia-type" evidence="1">
    <location>
        <begin position="2"/>
        <end position="119"/>
    </location>
</feature>
<dbReference type="AlphaFoldDB" id="A0A392NHN2"/>
<dbReference type="InterPro" id="IPR013103">
    <property type="entry name" value="RVT_2"/>
</dbReference>
<keyword evidence="3" id="KW-1185">Reference proteome</keyword>
<protein>
    <recommendedName>
        <fullName evidence="1">Reverse transcriptase Ty1/copia-type domain-containing protein</fullName>
    </recommendedName>
</protein>
<evidence type="ECO:0000313" key="3">
    <source>
        <dbReference type="Proteomes" id="UP000265520"/>
    </source>
</evidence>
<dbReference type="Pfam" id="PF07727">
    <property type="entry name" value="RVT_2"/>
    <property type="match status" value="1"/>
</dbReference>
<feature type="non-terminal residue" evidence="2">
    <location>
        <position position="153"/>
    </location>
</feature>
<comment type="caution">
    <text evidence="2">The sequence shown here is derived from an EMBL/GenBank/DDBJ whole genome shotgun (WGS) entry which is preliminary data.</text>
</comment>